<keyword evidence="3" id="KW-0229">DNA integration</keyword>
<feature type="domain" description="Tyr recombinase" evidence="7">
    <location>
        <begin position="103"/>
        <end position="293"/>
    </location>
</feature>
<dbReference type="InterPro" id="IPR044068">
    <property type="entry name" value="CB"/>
</dbReference>
<dbReference type="PANTHER" id="PTHR30349">
    <property type="entry name" value="PHAGE INTEGRASE-RELATED"/>
    <property type="match status" value="1"/>
</dbReference>
<dbReference type="SUPFAM" id="SSF56349">
    <property type="entry name" value="DNA breaking-rejoining enzymes"/>
    <property type="match status" value="1"/>
</dbReference>
<evidence type="ECO:0000256" key="1">
    <source>
        <dbReference type="ARBA" id="ARBA00003283"/>
    </source>
</evidence>
<dbReference type="InterPro" id="IPR011010">
    <property type="entry name" value="DNA_brk_join_enz"/>
</dbReference>
<evidence type="ECO:0000313" key="10">
    <source>
        <dbReference type="Proteomes" id="UP000261166"/>
    </source>
</evidence>
<keyword evidence="5" id="KW-0233">DNA recombination</keyword>
<dbReference type="OrthoDB" id="111144at2"/>
<evidence type="ECO:0000259" key="8">
    <source>
        <dbReference type="PROSITE" id="PS51900"/>
    </source>
</evidence>
<dbReference type="InterPro" id="IPR013762">
    <property type="entry name" value="Integrase-like_cat_sf"/>
</dbReference>
<proteinExistence type="inferred from homology"/>
<evidence type="ECO:0000256" key="4">
    <source>
        <dbReference type="ARBA" id="ARBA00023125"/>
    </source>
</evidence>
<dbReference type="Gene3D" id="1.10.443.10">
    <property type="entry name" value="Intergrase catalytic core"/>
    <property type="match status" value="1"/>
</dbReference>
<dbReference type="PROSITE" id="PS51898">
    <property type="entry name" value="TYR_RECOMBINASE"/>
    <property type="match status" value="1"/>
</dbReference>
<evidence type="ECO:0000256" key="3">
    <source>
        <dbReference type="ARBA" id="ARBA00022908"/>
    </source>
</evidence>
<organism evidence="9 10">
    <name type="scientific">Eisenbergiella massiliensis</name>
    <dbReference type="NCBI Taxonomy" id="1720294"/>
    <lineage>
        <taxon>Bacteria</taxon>
        <taxon>Bacillati</taxon>
        <taxon>Bacillota</taxon>
        <taxon>Clostridia</taxon>
        <taxon>Lachnospirales</taxon>
        <taxon>Lachnospiraceae</taxon>
        <taxon>Eisenbergiella</taxon>
    </lineage>
</organism>
<keyword evidence="4 6" id="KW-0238">DNA-binding</keyword>
<dbReference type="AlphaFoldDB" id="A0A3E3I243"/>
<evidence type="ECO:0000259" key="7">
    <source>
        <dbReference type="PROSITE" id="PS51898"/>
    </source>
</evidence>
<evidence type="ECO:0000256" key="2">
    <source>
        <dbReference type="ARBA" id="ARBA00008857"/>
    </source>
</evidence>
<name>A0A3E3I243_9FIRM</name>
<gene>
    <name evidence="9" type="ORF">DWY69_30970</name>
</gene>
<evidence type="ECO:0000313" key="9">
    <source>
        <dbReference type="EMBL" id="RGE58717.1"/>
    </source>
</evidence>
<dbReference type="InterPro" id="IPR004107">
    <property type="entry name" value="Integrase_SAM-like_N"/>
</dbReference>
<evidence type="ECO:0000256" key="5">
    <source>
        <dbReference type="ARBA" id="ARBA00023172"/>
    </source>
</evidence>
<accession>A0A3E3I243</accession>
<dbReference type="InterPro" id="IPR010998">
    <property type="entry name" value="Integrase_recombinase_N"/>
</dbReference>
<dbReference type="EMBL" id="QVLU01000067">
    <property type="protein sequence ID" value="RGE58717.1"/>
    <property type="molecule type" value="Genomic_DNA"/>
</dbReference>
<dbReference type="Pfam" id="PF00589">
    <property type="entry name" value="Phage_integrase"/>
    <property type="match status" value="1"/>
</dbReference>
<dbReference type="PANTHER" id="PTHR30349:SF64">
    <property type="entry name" value="PROPHAGE INTEGRASE INTD-RELATED"/>
    <property type="match status" value="1"/>
</dbReference>
<dbReference type="RefSeq" id="WP_117531915.1">
    <property type="nucleotide sequence ID" value="NZ_JBKXRP010000034.1"/>
</dbReference>
<dbReference type="Pfam" id="PF14659">
    <property type="entry name" value="Phage_int_SAM_3"/>
    <property type="match status" value="1"/>
</dbReference>
<comment type="similarity">
    <text evidence="2">Belongs to the 'phage' integrase family.</text>
</comment>
<reference evidence="9 10" key="1">
    <citation type="submission" date="2018-08" db="EMBL/GenBank/DDBJ databases">
        <title>A genome reference for cultivated species of the human gut microbiota.</title>
        <authorList>
            <person name="Zou Y."/>
            <person name="Xue W."/>
            <person name="Luo G."/>
        </authorList>
    </citation>
    <scope>NUCLEOTIDE SEQUENCE [LARGE SCALE GENOMIC DNA]</scope>
    <source>
        <strain evidence="9 10">AF26-4BH</strain>
    </source>
</reference>
<feature type="domain" description="Core-binding (CB)" evidence="8">
    <location>
        <begin position="1"/>
        <end position="82"/>
    </location>
</feature>
<dbReference type="PROSITE" id="PS51900">
    <property type="entry name" value="CB"/>
    <property type="match status" value="1"/>
</dbReference>
<dbReference type="Gene3D" id="1.10.150.130">
    <property type="match status" value="1"/>
</dbReference>
<dbReference type="GO" id="GO:0003677">
    <property type="term" value="F:DNA binding"/>
    <property type="evidence" value="ECO:0007669"/>
    <property type="project" value="UniProtKB-UniRule"/>
</dbReference>
<sequence length="298" mass="34691">MIYSEVLSEWFEHHMVEIEESTAYNYKKTLPYIEDALGGLEVEEITEHIIYEYVQSLLHSSLAYSSTRVYCKVIKLSLRYAVRRGYLKFNPSDDVKMPKKIRAEIKVFQKEEIPLILSVDGPDWVKNGIVIAFRTGMRPSEIFALKWNDINFQVGFISVQRAISRANSKTKITKTPSGVRRIDIDTILIQHLHNMYSIRNPDNAFVFPAPPRSKRDYRVPWNISKYLKDMCSKADIEYRNFYALRHTHATMLLEMNVHPKIVQERLGHSSIEITMEVYSHVTPTIQRQAVTAMETIAM</sequence>
<protein>
    <submittedName>
        <fullName evidence="9">Site-specific integrase</fullName>
    </submittedName>
</protein>
<comment type="function">
    <text evidence="1">Site-specific tyrosine recombinase, which acts by catalyzing the cutting and rejoining of the recombining DNA molecules.</text>
</comment>
<dbReference type="InterPro" id="IPR002104">
    <property type="entry name" value="Integrase_catalytic"/>
</dbReference>
<dbReference type="GO" id="GO:0015074">
    <property type="term" value="P:DNA integration"/>
    <property type="evidence" value="ECO:0007669"/>
    <property type="project" value="UniProtKB-KW"/>
</dbReference>
<dbReference type="CDD" id="cd01189">
    <property type="entry name" value="INT_ICEBs1_C_like"/>
    <property type="match status" value="1"/>
</dbReference>
<comment type="caution">
    <text evidence="9">The sequence shown here is derived from an EMBL/GenBank/DDBJ whole genome shotgun (WGS) entry which is preliminary data.</text>
</comment>
<dbReference type="InterPro" id="IPR050090">
    <property type="entry name" value="Tyrosine_recombinase_XerCD"/>
</dbReference>
<evidence type="ECO:0000256" key="6">
    <source>
        <dbReference type="PROSITE-ProRule" id="PRU01248"/>
    </source>
</evidence>
<dbReference type="Proteomes" id="UP000261166">
    <property type="component" value="Unassembled WGS sequence"/>
</dbReference>
<dbReference type="GO" id="GO:0006310">
    <property type="term" value="P:DNA recombination"/>
    <property type="evidence" value="ECO:0007669"/>
    <property type="project" value="UniProtKB-KW"/>
</dbReference>